<sequence length="383" mass="44614">MQQPGTTRPDMEMEKELKIMRPLSISLEKIDLNKYKILNAEFNTYDCSNEIHESRKTSQKNNKCISVQFVTCSYPGCKKFFGRPSRLIVHERTHTGERPFKCHYVNCNKSYTRNFHLLRHISVSHKSSANSSPKESFKCNFCDKIYSNAHSLKKHHVEIHSNENRYSCKECGQSFRKQQHLKTHSFQHTGVKPYKCEHPGCESSFLIPSKLKRHSLSHVNGRYPCPYDECSDKFDTYTVLRHHLSTDHVKICDICGKKFNMYYYEEKNLHSHICSRHNKNFKGYECPICSKWLVTKQKLKHHLTTHDLNKPPKKNSKVPRKPRKDKGVSRTDFAKLLSGYTSDEEKDDNLVEISMKIKDMNLPGSSDQTEIVSKNSCSSTIKL</sequence>
<dbReference type="PROSITE" id="PS00028">
    <property type="entry name" value="ZINC_FINGER_C2H2_1"/>
    <property type="match status" value="7"/>
</dbReference>
<dbReference type="SMART" id="SM00355">
    <property type="entry name" value="ZnF_C2H2"/>
    <property type="match status" value="8"/>
</dbReference>
<dbReference type="PROSITE" id="PS50157">
    <property type="entry name" value="ZINC_FINGER_C2H2_2"/>
    <property type="match status" value="6"/>
</dbReference>
<dbReference type="SUPFAM" id="SSF57667">
    <property type="entry name" value="beta-beta-alpha zinc fingers"/>
    <property type="match status" value="5"/>
</dbReference>
<dbReference type="PANTHER" id="PTHR46179:SF13">
    <property type="entry name" value="C2H2-TYPE DOMAIN-CONTAINING PROTEIN"/>
    <property type="match status" value="1"/>
</dbReference>
<keyword evidence="2" id="KW-0479">Metal-binding</keyword>
<evidence type="ECO:0000256" key="8">
    <source>
        <dbReference type="ARBA" id="ARBA00023242"/>
    </source>
</evidence>
<dbReference type="EMBL" id="SEYY01011691">
    <property type="protein sequence ID" value="KAB7501108.1"/>
    <property type="molecule type" value="Genomic_DNA"/>
</dbReference>
<reference evidence="12 13" key="1">
    <citation type="journal article" date="2019" name="PLoS Biol.">
        <title>Sex chromosomes control vertical transmission of feminizing Wolbachia symbionts in an isopod.</title>
        <authorList>
            <person name="Becking T."/>
            <person name="Chebbi M.A."/>
            <person name="Giraud I."/>
            <person name="Moumen B."/>
            <person name="Laverre T."/>
            <person name="Caubet Y."/>
            <person name="Peccoud J."/>
            <person name="Gilbert C."/>
            <person name="Cordaux R."/>
        </authorList>
    </citation>
    <scope>NUCLEOTIDE SEQUENCE [LARGE SCALE GENOMIC DNA]</scope>
    <source>
        <strain evidence="12">ANa2</strain>
        <tissue evidence="12">Whole body excluding digestive tract and cuticle</tissue>
    </source>
</reference>
<keyword evidence="5" id="KW-0862">Zinc</keyword>
<dbReference type="Gene3D" id="3.30.160.60">
    <property type="entry name" value="Classic Zinc Finger"/>
    <property type="match status" value="5"/>
</dbReference>
<feature type="domain" description="C2H2-type" evidence="11">
    <location>
        <begin position="166"/>
        <end position="193"/>
    </location>
</feature>
<evidence type="ECO:0000256" key="4">
    <source>
        <dbReference type="ARBA" id="ARBA00022771"/>
    </source>
</evidence>
<dbReference type="GO" id="GO:0006357">
    <property type="term" value="P:regulation of transcription by RNA polymerase II"/>
    <property type="evidence" value="ECO:0007669"/>
    <property type="project" value="TreeGrafter"/>
</dbReference>
<evidence type="ECO:0000256" key="9">
    <source>
        <dbReference type="PROSITE-ProRule" id="PRU00042"/>
    </source>
</evidence>
<proteinExistence type="predicted"/>
<evidence type="ECO:0000256" key="1">
    <source>
        <dbReference type="ARBA" id="ARBA00004123"/>
    </source>
</evidence>
<comment type="caution">
    <text evidence="12">The sequence shown here is derived from an EMBL/GenBank/DDBJ whole genome shotgun (WGS) entry which is preliminary data.</text>
</comment>
<feature type="domain" description="C2H2-type" evidence="11">
    <location>
        <begin position="194"/>
        <end position="223"/>
    </location>
</feature>
<dbReference type="OrthoDB" id="6431597at2759"/>
<keyword evidence="13" id="KW-1185">Reference proteome</keyword>
<organism evidence="12 13">
    <name type="scientific">Armadillidium nasatum</name>
    <dbReference type="NCBI Taxonomy" id="96803"/>
    <lineage>
        <taxon>Eukaryota</taxon>
        <taxon>Metazoa</taxon>
        <taxon>Ecdysozoa</taxon>
        <taxon>Arthropoda</taxon>
        <taxon>Crustacea</taxon>
        <taxon>Multicrustacea</taxon>
        <taxon>Malacostraca</taxon>
        <taxon>Eumalacostraca</taxon>
        <taxon>Peracarida</taxon>
        <taxon>Isopoda</taxon>
        <taxon>Oniscidea</taxon>
        <taxon>Crinocheta</taxon>
        <taxon>Armadillidiidae</taxon>
        <taxon>Armadillidium</taxon>
    </lineage>
</organism>
<feature type="domain" description="C2H2-type" evidence="11">
    <location>
        <begin position="137"/>
        <end position="165"/>
    </location>
</feature>
<keyword evidence="6" id="KW-0805">Transcription regulation</keyword>
<evidence type="ECO:0000256" key="5">
    <source>
        <dbReference type="ARBA" id="ARBA00022833"/>
    </source>
</evidence>
<evidence type="ECO:0000256" key="2">
    <source>
        <dbReference type="ARBA" id="ARBA00022723"/>
    </source>
</evidence>
<dbReference type="AlphaFoldDB" id="A0A5N5T562"/>
<feature type="domain" description="C2H2-type" evidence="11">
    <location>
        <begin position="70"/>
        <end position="99"/>
    </location>
</feature>
<feature type="domain" description="C2H2-type" evidence="11">
    <location>
        <begin position="100"/>
        <end position="130"/>
    </location>
</feature>
<dbReference type="GO" id="GO:0005634">
    <property type="term" value="C:nucleus"/>
    <property type="evidence" value="ECO:0007669"/>
    <property type="project" value="UniProtKB-SubCell"/>
</dbReference>
<feature type="domain" description="C2H2-type" evidence="11">
    <location>
        <begin position="284"/>
        <end position="311"/>
    </location>
</feature>
<name>A0A5N5T562_9CRUS</name>
<dbReference type="PANTHER" id="PTHR46179">
    <property type="entry name" value="ZINC FINGER PROTEIN"/>
    <property type="match status" value="1"/>
</dbReference>
<evidence type="ECO:0000259" key="11">
    <source>
        <dbReference type="PROSITE" id="PS50157"/>
    </source>
</evidence>
<dbReference type="Proteomes" id="UP000326759">
    <property type="component" value="Unassembled WGS sequence"/>
</dbReference>
<feature type="compositionally biased region" description="Basic residues" evidence="10">
    <location>
        <begin position="311"/>
        <end position="324"/>
    </location>
</feature>
<keyword evidence="4 9" id="KW-0863">Zinc-finger</keyword>
<dbReference type="Pfam" id="PF00096">
    <property type="entry name" value="zf-C2H2"/>
    <property type="match status" value="4"/>
</dbReference>
<keyword evidence="3" id="KW-0677">Repeat</keyword>
<dbReference type="Pfam" id="PF13894">
    <property type="entry name" value="zf-C2H2_4"/>
    <property type="match status" value="1"/>
</dbReference>
<gene>
    <name evidence="12" type="primary">gtf3a</name>
    <name evidence="12" type="ORF">Anas_03810</name>
</gene>
<evidence type="ECO:0000256" key="10">
    <source>
        <dbReference type="SAM" id="MobiDB-lite"/>
    </source>
</evidence>
<evidence type="ECO:0000256" key="6">
    <source>
        <dbReference type="ARBA" id="ARBA00023015"/>
    </source>
</evidence>
<feature type="region of interest" description="Disordered" evidence="10">
    <location>
        <begin position="305"/>
        <end position="328"/>
    </location>
</feature>
<dbReference type="InterPro" id="IPR036236">
    <property type="entry name" value="Znf_C2H2_sf"/>
</dbReference>
<keyword evidence="8" id="KW-0539">Nucleus</keyword>
<comment type="subcellular location">
    <subcellularLocation>
        <location evidence="1">Nucleus</location>
    </subcellularLocation>
</comment>
<dbReference type="InterPro" id="IPR013087">
    <property type="entry name" value="Znf_C2H2_type"/>
</dbReference>
<dbReference type="FunFam" id="3.30.160.60:FF:001102">
    <property type="entry name" value="Transcription factor IIIA"/>
    <property type="match status" value="1"/>
</dbReference>
<evidence type="ECO:0000256" key="7">
    <source>
        <dbReference type="ARBA" id="ARBA00023163"/>
    </source>
</evidence>
<accession>A0A5N5T562</accession>
<dbReference type="GO" id="GO:0008270">
    <property type="term" value="F:zinc ion binding"/>
    <property type="evidence" value="ECO:0007669"/>
    <property type="project" value="UniProtKB-KW"/>
</dbReference>
<protein>
    <submittedName>
        <fullName evidence="12">Transcription factor IIIA</fullName>
    </submittedName>
</protein>
<evidence type="ECO:0000256" key="3">
    <source>
        <dbReference type="ARBA" id="ARBA00022737"/>
    </source>
</evidence>
<evidence type="ECO:0000313" key="12">
    <source>
        <dbReference type="EMBL" id="KAB7501108.1"/>
    </source>
</evidence>
<evidence type="ECO:0000313" key="13">
    <source>
        <dbReference type="Proteomes" id="UP000326759"/>
    </source>
</evidence>
<keyword evidence="7" id="KW-0804">Transcription</keyword>
<dbReference type="InterPro" id="IPR051061">
    <property type="entry name" value="Zinc_finger_trans_reg"/>
</dbReference>